<dbReference type="Proteomes" id="UP001065593">
    <property type="component" value="Unassembled WGS sequence"/>
</dbReference>
<dbReference type="InterPro" id="IPR014036">
    <property type="entry name" value="DeoR-like_C"/>
</dbReference>
<dbReference type="SMART" id="SM00420">
    <property type="entry name" value="HTH_DEOR"/>
    <property type="match status" value="1"/>
</dbReference>
<dbReference type="InterPro" id="IPR037171">
    <property type="entry name" value="NagB/RpiA_transferase-like"/>
</dbReference>
<protein>
    <submittedName>
        <fullName evidence="5">DeoR family transcriptional regulator</fullName>
    </submittedName>
</protein>
<dbReference type="Pfam" id="PF08220">
    <property type="entry name" value="HTH_DeoR"/>
    <property type="match status" value="1"/>
</dbReference>
<dbReference type="SUPFAM" id="SSF100950">
    <property type="entry name" value="NagB/RpiA/CoA transferase-like"/>
    <property type="match status" value="1"/>
</dbReference>
<evidence type="ECO:0000259" key="4">
    <source>
        <dbReference type="PROSITE" id="PS51000"/>
    </source>
</evidence>
<evidence type="ECO:0000256" key="3">
    <source>
        <dbReference type="ARBA" id="ARBA00023163"/>
    </source>
</evidence>
<organism evidence="5 6">
    <name type="scientific">Lysinibacillus piscis</name>
    <dbReference type="NCBI Taxonomy" id="2518931"/>
    <lineage>
        <taxon>Bacteria</taxon>
        <taxon>Bacillati</taxon>
        <taxon>Bacillota</taxon>
        <taxon>Bacilli</taxon>
        <taxon>Bacillales</taxon>
        <taxon>Bacillaceae</taxon>
        <taxon>Lysinibacillus</taxon>
    </lineage>
</organism>
<keyword evidence="6" id="KW-1185">Reference proteome</keyword>
<evidence type="ECO:0000313" key="6">
    <source>
        <dbReference type="Proteomes" id="UP001065593"/>
    </source>
</evidence>
<dbReference type="Gene3D" id="3.40.50.1360">
    <property type="match status" value="1"/>
</dbReference>
<dbReference type="Pfam" id="PF00455">
    <property type="entry name" value="DeoRC"/>
    <property type="match status" value="1"/>
</dbReference>
<dbReference type="PANTHER" id="PTHR30363">
    <property type="entry name" value="HTH-TYPE TRANSCRIPTIONAL REGULATOR SRLR-RELATED"/>
    <property type="match status" value="1"/>
</dbReference>
<keyword evidence="2" id="KW-0238">DNA-binding</keyword>
<dbReference type="InterPro" id="IPR050313">
    <property type="entry name" value="Carb_Metab_HTH_regulators"/>
</dbReference>
<comment type="caution">
    <text evidence="5">The sequence shown here is derived from an EMBL/GenBank/DDBJ whole genome shotgun (WGS) entry which is preliminary data.</text>
</comment>
<dbReference type="PRINTS" id="PR00037">
    <property type="entry name" value="HTHLACR"/>
</dbReference>
<dbReference type="InterPro" id="IPR036390">
    <property type="entry name" value="WH_DNA-bd_sf"/>
</dbReference>
<dbReference type="PROSITE" id="PS51000">
    <property type="entry name" value="HTH_DEOR_2"/>
    <property type="match status" value="1"/>
</dbReference>
<sequence>MLTAERHRLIRDLLKKQDIVNIQELMELTEASESTIRRDLTQLEHAKFLKRIHGGAARLQGKLDEQSVVEKSAKNLQTKMAIAKLAASFVEDGDCIYLDAGTTVYQMIPYLQQKKIVVVTNSVHHLDALIVGGIKTYLVGGEIKYTTKAMIGRGAFSSLQQYRFDKCFMGMNGIHATYGYTTPDPEEAMIKQAAIHLSREAYILADESKFNEVSFAEVAALHEATILTNAIEASTLKALKTKTTVKVVTG</sequence>
<name>A0ABQ5NLW3_9BACI</name>
<dbReference type="EMBL" id="BRZA01000002">
    <property type="protein sequence ID" value="GLC89240.1"/>
    <property type="molecule type" value="Genomic_DNA"/>
</dbReference>
<evidence type="ECO:0000256" key="1">
    <source>
        <dbReference type="ARBA" id="ARBA00023015"/>
    </source>
</evidence>
<dbReference type="SUPFAM" id="SSF46785">
    <property type="entry name" value="Winged helix' DNA-binding domain"/>
    <property type="match status" value="1"/>
</dbReference>
<evidence type="ECO:0000313" key="5">
    <source>
        <dbReference type="EMBL" id="GLC89240.1"/>
    </source>
</evidence>
<dbReference type="RefSeq" id="WP_264988979.1">
    <property type="nucleotide sequence ID" value="NZ_BRZA01000002.1"/>
</dbReference>
<dbReference type="InterPro" id="IPR018356">
    <property type="entry name" value="Tscrpt_reg_HTH_DeoR_CS"/>
</dbReference>
<dbReference type="PROSITE" id="PS00894">
    <property type="entry name" value="HTH_DEOR_1"/>
    <property type="match status" value="1"/>
</dbReference>
<feature type="domain" description="HTH deoR-type" evidence="4">
    <location>
        <begin position="3"/>
        <end position="58"/>
    </location>
</feature>
<dbReference type="InterPro" id="IPR001034">
    <property type="entry name" value="DeoR_HTH"/>
</dbReference>
<accession>A0ABQ5NLW3</accession>
<keyword evidence="1" id="KW-0805">Transcription regulation</keyword>
<gene>
    <name evidence="5" type="primary">fruR</name>
    <name evidence="5" type="ORF">LYSBPC_23670</name>
</gene>
<keyword evidence="3" id="KW-0804">Transcription</keyword>
<evidence type="ECO:0000256" key="2">
    <source>
        <dbReference type="ARBA" id="ARBA00023125"/>
    </source>
</evidence>
<reference evidence="5" key="1">
    <citation type="submission" date="2022-08" db="EMBL/GenBank/DDBJ databases">
        <title>Draft genome sequence of Lysinibacillus sp. strain KH24.</title>
        <authorList>
            <person name="Kanbe H."/>
            <person name="Itoh H."/>
        </authorList>
    </citation>
    <scope>NUCLEOTIDE SEQUENCE</scope>
    <source>
        <strain evidence="5">KH24</strain>
    </source>
</reference>
<proteinExistence type="predicted"/>
<dbReference type="PANTHER" id="PTHR30363:SF56">
    <property type="entry name" value="TRANSCRIPTIONAL REGULATOR, DEOR FAMILY"/>
    <property type="match status" value="1"/>
</dbReference>
<dbReference type="SMART" id="SM01134">
    <property type="entry name" value="DeoRC"/>
    <property type="match status" value="1"/>
</dbReference>